<reference evidence="2" key="1">
    <citation type="journal article" date="2014" name="Proc. Natl. Acad. Sci. U.S.A.">
        <title>Extensive sampling of basidiomycete genomes demonstrates inadequacy of the white-rot/brown-rot paradigm for wood decay fungi.</title>
        <authorList>
            <person name="Riley R."/>
            <person name="Salamov A.A."/>
            <person name="Brown D.W."/>
            <person name="Nagy L.G."/>
            <person name="Floudas D."/>
            <person name="Held B.W."/>
            <person name="Levasseur A."/>
            <person name="Lombard V."/>
            <person name="Morin E."/>
            <person name="Otillar R."/>
            <person name="Lindquist E.A."/>
            <person name="Sun H."/>
            <person name="LaButti K.M."/>
            <person name="Schmutz J."/>
            <person name="Jabbour D."/>
            <person name="Luo H."/>
            <person name="Baker S.E."/>
            <person name="Pisabarro A.G."/>
            <person name="Walton J.D."/>
            <person name="Blanchette R.A."/>
            <person name="Henrissat B."/>
            <person name="Martin F."/>
            <person name="Cullen D."/>
            <person name="Hibbett D.S."/>
            <person name="Grigoriev I.V."/>
        </authorList>
    </citation>
    <scope>NUCLEOTIDE SEQUENCE [LARGE SCALE GENOMIC DNA]</scope>
    <source>
        <strain evidence="2">FD-172 SS1</strain>
    </source>
</reference>
<dbReference type="InParanoid" id="A0A067N5F9"/>
<dbReference type="AlphaFoldDB" id="A0A067N5F9"/>
<proteinExistence type="predicted"/>
<evidence type="ECO:0000313" key="1">
    <source>
        <dbReference type="EMBL" id="KDQ19327.1"/>
    </source>
</evidence>
<organism evidence="1 2">
    <name type="scientific">Botryobasidium botryosum (strain FD-172 SS1)</name>
    <dbReference type="NCBI Taxonomy" id="930990"/>
    <lineage>
        <taxon>Eukaryota</taxon>
        <taxon>Fungi</taxon>
        <taxon>Dikarya</taxon>
        <taxon>Basidiomycota</taxon>
        <taxon>Agaricomycotina</taxon>
        <taxon>Agaricomycetes</taxon>
        <taxon>Cantharellales</taxon>
        <taxon>Botryobasidiaceae</taxon>
        <taxon>Botryobasidium</taxon>
    </lineage>
</organism>
<dbReference type="OrthoDB" id="3229878at2759"/>
<keyword evidence="2" id="KW-1185">Reference proteome</keyword>
<dbReference type="STRING" id="930990.A0A067N5F9"/>
<gene>
    <name evidence="1" type="ORF">BOTBODRAFT_184378</name>
</gene>
<dbReference type="EMBL" id="KL198019">
    <property type="protein sequence ID" value="KDQ19327.1"/>
    <property type="molecule type" value="Genomic_DNA"/>
</dbReference>
<name>A0A067N5F9_BOTB1</name>
<dbReference type="Proteomes" id="UP000027195">
    <property type="component" value="Unassembled WGS sequence"/>
</dbReference>
<evidence type="ECO:0000313" key="2">
    <source>
        <dbReference type="Proteomes" id="UP000027195"/>
    </source>
</evidence>
<protein>
    <submittedName>
        <fullName evidence="1">Uncharacterized protein</fullName>
    </submittedName>
</protein>
<dbReference type="HOGENOM" id="CLU_034206_0_0_1"/>
<accession>A0A067N5F9</accession>
<sequence length="500" mass="55966">MGTHGLKVYRHNAIYFFHYSQMDSYPDWLGVRILAEIPQDDEFEEWLPLMRKQLDRECEIWEAKGRPSEYENFVDAVTEDRPDGPYYDADFVYEIDLDELVFRVDGRPMFWLDCLPPKDVFLQGISFDNYGDRACALSVPEEYRCDGGLAPCVVEDSVVEEYRSYAAEGSVVPIHELLGVPESLSPVETVWTRLLEVMIGLMMYRFSAIVKEIVFHPSWTELMTEERALGLTAVKAAFEVDVTRDIDLKKLPPTPMKEGVWWVRRDACVCLATHLDEERSMHASIVRLREGVMREKAGAPDVVYGVVTSVYHIVIVRVDRSAGGAVWHTPALQFFPSSYATSASTPGITALARLGRHVEPIEGAAADHPLARLSGEALGELTQDLVARTNNPEFAKLSYSTASSAAELFIGYPLLGEYPLLSVIDVPPEFPEGPEERRKKPYRHLVIGKFTTIADGKLAVVHLAPYTMSGGNCSTFMVKTFRQMVGHGEVACVSACLIQA</sequence>